<evidence type="ECO:0000313" key="1">
    <source>
        <dbReference type="EMBL" id="KAF7432277.1"/>
    </source>
</evidence>
<comment type="caution">
    <text evidence="1">The sequence shown here is derived from an EMBL/GenBank/DDBJ whole genome shotgun (WGS) entry which is preliminary data.</text>
</comment>
<sequence length="164" mass="18357">MELCANRLNSFGRYRKLVPIRPPRVKLGLAELGAALSNRRSKARQIWKIGTFDDFESIVDKMVDASMNRMRVRESRNDLWVVEKVEGRDGIRGRKRSLRWRHGYHHQPPPFSSITTTTTTTTTTTNIYHYYHHLKAAAAATAAAAVAAVVAATPATLPPSTTRG</sequence>
<gene>
    <name evidence="1" type="ORF">H0235_005201</name>
</gene>
<name>A0A834P8X8_VESPE</name>
<dbReference type="AlphaFoldDB" id="A0A834P8X8"/>
<dbReference type="EMBL" id="JACSDY010000003">
    <property type="protein sequence ID" value="KAF7432277.1"/>
    <property type="molecule type" value="Genomic_DNA"/>
</dbReference>
<proteinExistence type="predicted"/>
<protein>
    <submittedName>
        <fullName evidence="1">Uncharacterized protein</fullName>
    </submittedName>
</protein>
<evidence type="ECO:0000313" key="2">
    <source>
        <dbReference type="Proteomes" id="UP000600918"/>
    </source>
</evidence>
<keyword evidence="2" id="KW-1185">Reference proteome</keyword>
<dbReference type="Proteomes" id="UP000600918">
    <property type="component" value="Unassembled WGS sequence"/>
</dbReference>
<organism evidence="1 2">
    <name type="scientific">Vespula pensylvanica</name>
    <name type="common">Western yellow jacket</name>
    <name type="synonym">Wasp</name>
    <dbReference type="NCBI Taxonomy" id="30213"/>
    <lineage>
        <taxon>Eukaryota</taxon>
        <taxon>Metazoa</taxon>
        <taxon>Ecdysozoa</taxon>
        <taxon>Arthropoda</taxon>
        <taxon>Hexapoda</taxon>
        <taxon>Insecta</taxon>
        <taxon>Pterygota</taxon>
        <taxon>Neoptera</taxon>
        <taxon>Endopterygota</taxon>
        <taxon>Hymenoptera</taxon>
        <taxon>Apocrita</taxon>
        <taxon>Aculeata</taxon>
        <taxon>Vespoidea</taxon>
        <taxon>Vespidae</taxon>
        <taxon>Vespinae</taxon>
        <taxon>Vespula</taxon>
    </lineage>
</organism>
<accession>A0A834P8X8</accession>
<reference evidence="1" key="1">
    <citation type="journal article" date="2020" name="G3 (Bethesda)">
        <title>High-Quality Assemblies for Three Invasive Social Wasps from the &lt;i&gt;Vespula&lt;/i&gt; Genus.</title>
        <authorList>
            <person name="Harrop T.W.R."/>
            <person name="Guhlin J."/>
            <person name="McLaughlin G.M."/>
            <person name="Permina E."/>
            <person name="Stockwell P."/>
            <person name="Gilligan J."/>
            <person name="Le Lec M.F."/>
            <person name="Gruber M.A.M."/>
            <person name="Quinn O."/>
            <person name="Lovegrove M."/>
            <person name="Duncan E.J."/>
            <person name="Remnant E.J."/>
            <person name="Van Eeckhoven J."/>
            <person name="Graham B."/>
            <person name="Knapp R.A."/>
            <person name="Langford K.W."/>
            <person name="Kronenberg Z."/>
            <person name="Press M.O."/>
            <person name="Eacker S.M."/>
            <person name="Wilson-Rankin E.E."/>
            <person name="Purcell J."/>
            <person name="Lester P.J."/>
            <person name="Dearden P.K."/>
        </authorList>
    </citation>
    <scope>NUCLEOTIDE SEQUENCE</scope>
    <source>
        <strain evidence="1">Volc-1</strain>
    </source>
</reference>